<accession>A0A8T2SV74</accession>
<gene>
    <name evidence="2" type="ORF">KP509_18G068200</name>
</gene>
<dbReference type="EMBL" id="CM035423">
    <property type="protein sequence ID" value="KAH7366213.1"/>
    <property type="molecule type" value="Genomic_DNA"/>
</dbReference>
<organism evidence="2 3">
    <name type="scientific">Ceratopteris richardii</name>
    <name type="common">Triangle waterfern</name>
    <dbReference type="NCBI Taxonomy" id="49495"/>
    <lineage>
        <taxon>Eukaryota</taxon>
        <taxon>Viridiplantae</taxon>
        <taxon>Streptophyta</taxon>
        <taxon>Embryophyta</taxon>
        <taxon>Tracheophyta</taxon>
        <taxon>Polypodiopsida</taxon>
        <taxon>Polypodiidae</taxon>
        <taxon>Polypodiales</taxon>
        <taxon>Pteridineae</taxon>
        <taxon>Pteridaceae</taxon>
        <taxon>Parkerioideae</taxon>
        <taxon>Ceratopteris</taxon>
    </lineage>
</organism>
<protein>
    <submittedName>
        <fullName evidence="2">Uncharacterized protein</fullName>
    </submittedName>
</protein>
<feature type="compositionally biased region" description="Basic and acidic residues" evidence="1">
    <location>
        <begin position="46"/>
        <end position="56"/>
    </location>
</feature>
<dbReference type="OrthoDB" id="1899413at2759"/>
<sequence>MEMKDLPGTALAPGMQVERDPNDKRDVAWAANSPHQPQHAHMKMQKRGDERLERHSGTGIRGTPKKEGHGGKFTWSGPTHEDYILEEDYVSALDKNDPNYSDANEEALGSDRVVGVVDVAKVAGPQGVGRLDVDLD</sequence>
<keyword evidence="3" id="KW-1185">Reference proteome</keyword>
<feature type="compositionally biased region" description="Basic and acidic residues" evidence="1">
    <location>
        <begin position="17"/>
        <end position="27"/>
    </location>
</feature>
<comment type="caution">
    <text evidence="2">The sequence shown here is derived from an EMBL/GenBank/DDBJ whole genome shotgun (WGS) entry which is preliminary data.</text>
</comment>
<proteinExistence type="predicted"/>
<evidence type="ECO:0000313" key="2">
    <source>
        <dbReference type="EMBL" id="KAH7366213.1"/>
    </source>
</evidence>
<reference evidence="2" key="1">
    <citation type="submission" date="2021-08" db="EMBL/GenBank/DDBJ databases">
        <title>WGS assembly of Ceratopteris richardii.</title>
        <authorList>
            <person name="Marchant D.B."/>
            <person name="Chen G."/>
            <person name="Jenkins J."/>
            <person name="Shu S."/>
            <person name="Leebens-Mack J."/>
            <person name="Grimwood J."/>
            <person name="Schmutz J."/>
            <person name="Soltis P."/>
            <person name="Soltis D."/>
            <person name="Chen Z.-H."/>
        </authorList>
    </citation>
    <scope>NUCLEOTIDE SEQUENCE</scope>
    <source>
        <strain evidence="2">Whitten #5841</strain>
        <tissue evidence="2">Leaf</tissue>
    </source>
</reference>
<evidence type="ECO:0000256" key="1">
    <source>
        <dbReference type="SAM" id="MobiDB-lite"/>
    </source>
</evidence>
<evidence type="ECO:0000313" key="3">
    <source>
        <dbReference type="Proteomes" id="UP000825935"/>
    </source>
</evidence>
<feature type="region of interest" description="Disordered" evidence="1">
    <location>
        <begin position="1"/>
        <end position="78"/>
    </location>
</feature>
<dbReference type="OMA" id="TWEGPGD"/>
<dbReference type="Proteomes" id="UP000825935">
    <property type="component" value="Chromosome 18"/>
</dbReference>
<dbReference type="AlphaFoldDB" id="A0A8T2SV74"/>
<name>A0A8T2SV74_CERRI</name>